<sequence length="206" mass="22993">MKLAPGTVPRTVSLCYDDGDIYTNTTAYHASVSSGAVAEKLLYRNTFSNSSSISSWITEGPVTANVTNYQREECAESIRRAAVKVLVDTNNTLTLGGAGKIDDYFVYWLSEVFPGRIRISWDFQPIQELGLAMFFFGATSVSGGSIFDPSLKPCNGSYPQYHSSDIRLLHASYFRRKWPEERQCHVANFKKKHWVQFRCAGCGSTS</sequence>
<reference evidence="1" key="1">
    <citation type="journal article" date="2020" name="Stud. Mycol.">
        <title>101 Dothideomycetes genomes: a test case for predicting lifestyles and emergence of pathogens.</title>
        <authorList>
            <person name="Haridas S."/>
            <person name="Albert R."/>
            <person name="Binder M."/>
            <person name="Bloem J."/>
            <person name="Labutti K."/>
            <person name="Salamov A."/>
            <person name="Andreopoulos B."/>
            <person name="Baker S."/>
            <person name="Barry K."/>
            <person name="Bills G."/>
            <person name="Bluhm B."/>
            <person name="Cannon C."/>
            <person name="Castanera R."/>
            <person name="Culley D."/>
            <person name="Daum C."/>
            <person name="Ezra D."/>
            <person name="Gonzalez J."/>
            <person name="Henrissat B."/>
            <person name="Kuo A."/>
            <person name="Liang C."/>
            <person name="Lipzen A."/>
            <person name="Lutzoni F."/>
            <person name="Magnuson J."/>
            <person name="Mondo S."/>
            <person name="Nolan M."/>
            <person name="Ohm R."/>
            <person name="Pangilinan J."/>
            <person name="Park H.-J."/>
            <person name="Ramirez L."/>
            <person name="Alfaro M."/>
            <person name="Sun H."/>
            <person name="Tritt A."/>
            <person name="Yoshinaga Y."/>
            <person name="Zwiers L.-H."/>
            <person name="Turgeon B."/>
            <person name="Goodwin S."/>
            <person name="Spatafora J."/>
            <person name="Crous P."/>
            <person name="Grigoriev I."/>
        </authorList>
    </citation>
    <scope>NUCLEOTIDE SEQUENCE</scope>
    <source>
        <strain evidence="1">CBS 525.71</strain>
    </source>
</reference>
<comment type="caution">
    <text evidence="1">The sequence shown here is derived from an EMBL/GenBank/DDBJ whole genome shotgun (WGS) entry which is preliminary data.</text>
</comment>
<keyword evidence="2" id="KW-1185">Reference proteome</keyword>
<dbReference type="Proteomes" id="UP000799754">
    <property type="component" value="Unassembled WGS sequence"/>
</dbReference>
<name>A0ACB6RR18_9PLEO</name>
<dbReference type="EMBL" id="MU006737">
    <property type="protein sequence ID" value="KAF2623377.1"/>
    <property type="molecule type" value="Genomic_DNA"/>
</dbReference>
<accession>A0ACB6RR18</accession>
<organism evidence="1 2">
    <name type="scientific">Macroventuria anomochaeta</name>
    <dbReference type="NCBI Taxonomy" id="301207"/>
    <lineage>
        <taxon>Eukaryota</taxon>
        <taxon>Fungi</taxon>
        <taxon>Dikarya</taxon>
        <taxon>Ascomycota</taxon>
        <taxon>Pezizomycotina</taxon>
        <taxon>Dothideomycetes</taxon>
        <taxon>Pleosporomycetidae</taxon>
        <taxon>Pleosporales</taxon>
        <taxon>Pleosporineae</taxon>
        <taxon>Didymellaceae</taxon>
        <taxon>Macroventuria</taxon>
    </lineage>
</organism>
<protein>
    <submittedName>
        <fullName evidence="1">Concanavalin A-like lectin/glucanase</fullName>
    </submittedName>
</protein>
<evidence type="ECO:0000313" key="2">
    <source>
        <dbReference type="Proteomes" id="UP000799754"/>
    </source>
</evidence>
<evidence type="ECO:0000313" key="1">
    <source>
        <dbReference type="EMBL" id="KAF2623377.1"/>
    </source>
</evidence>
<proteinExistence type="predicted"/>
<gene>
    <name evidence="1" type="ORF">BU25DRAFT_414382</name>
</gene>